<evidence type="ECO:0000313" key="3">
    <source>
        <dbReference type="Proteomes" id="UP001222932"/>
    </source>
</evidence>
<keyword evidence="3" id="KW-1185">Reference proteome</keyword>
<proteinExistence type="predicted"/>
<gene>
    <name evidence="2" type="ORF">CspeluHIS016_0300880</name>
</gene>
<dbReference type="Proteomes" id="UP001222932">
    <property type="component" value="Unassembled WGS sequence"/>
</dbReference>
<name>A0AAD3TSU0_9TREE</name>
<reference evidence="2" key="1">
    <citation type="journal article" date="2023" name="BMC Genomics">
        <title>Chromosome-level genome assemblies of Cutaneotrichosporon spp. (Trichosporonales, Basidiomycota) reveal imbalanced evolution between nucleotide sequences and chromosome synteny.</title>
        <authorList>
            <person name="Kobayashi Y."/>
            <person name="Kayamori A."/>
            <person name="Aoki K."/>
            <person name="Shiwa Y."/>
            <person name="Matsutani M."/>
            <person name="Fujita N."/>
            <person name="Sugita T."/>
            <person name="Iwasaki W."/>
            <person name="Tanaka N."/>
            <person name="Takashima M."/>
        </authorList>
    </citation>
    <scope>NUCLEOTIDE SEQUENCE</scope>
    <source>
        <strain evidence="2">HIS016</strain>
    </source>
</reference>
<protein>
    <submittedName>
        <fullName evidence="2">Uncharacterized protein</fullName>
    </submittedName>
</protein>
<reference evidence="2" key="2">
    <citation type="submission" date="2023-06" db="EMBL/GenBank/DDBJ databases">
        <authorList>
            <person name="Kobayashi Y."/>
            <person name="Kayamori A."/>
            <person name="Aoki K."/>
            <person name="Shiwa Y."/>
            <person name="Fujita N."/>
            <person name="Sugita T."/>
            <person name="Iwasaki W."/>
            <person name="Tanaka N."/>
            <person name="Takashima M."/>
        </authorList>
    </citation>
    <scope>NUCLEOTIDE SEQUENCE</scope>
    <source>
        <strain evidence="2">HIS016</strain>
    </source>
</reference>
<feature type="region of interest" description="Disordered" evidence="1">
    <location>
        <begin position="19"/>
        <end position="64"/>
    </location>
</feature>
<organism evidence="2 3">
    <name type="scientific">Cutaneotrichosporon spelunceum</name>
    <dbReference type="NCBI Taxonomy" id="1672016"/>
    <lineage>
        <taxon>Eukaryota</taxon>
        <taxon>Fungi</taxon>
        <taxon>Dikarya</taxon>
        <taxon>Basidiomycota</taxon>
        <taxon>Agaricomycotina</taxon>
        <taxon>Tremellomycetes</taxon>
        <taxon>Trichosporonales</taxon>
        <taxon>Trichosporonaceae</taxon>
        <taxon>Cutaneotrichosporon</taxon>
    </lineage>
</organism>
<accession>A0AAD3TSU0</accession>
<evidence type="ECO:0000313" key="2">
    <source>
        <dbReference type="EMBL" id="GMK56248.1"/>
    </source>
</evidence>
<dbReference type="AlphaFoldDB" id="A0AAD3TSU0"/>
<sequence>MRITSVDPNVRDQMATVSTQMATGEPPIRSRVAPDINPMGGGIVDDSQAGDTSPGDGTKHTDKLSGEEKVMARAYAVEHRKKSGQPHQPTLKDKISGLGTVIAGKLADNEAKVAYGKAKALGEV</sequence>
<evidence type="ECO:0000256" key="1">
    <source>
        <dbReference type="SAM" id="MobiDB-lite"/>
    </source>
</evidence>
<comment type="caution">
    <text evidence="2">The sequence shown here is derived from an EMBL/GenBank/DDBJ whole genome shotgun (WGS) entry which is preliminary data.</text>
</comment>
<dbReference type="EMBL" id="BTCM01000003">
    <property type="protein sequence ID" value="GMK56248.1"/>
    <property type="molecule type" value="Genomic_DNA"/>
</dbReference>